<reference evidence="2" key="1">
    <citation type="submission" date="2021-05" db="EMBL/GenBank/DDBJ databases">
        <authorList>
            <person name="Alioto T."/>
            <person name="Alioto T."/>
            <person name="Gomez Garrido J."/>
        </authorList>
    </citation>
    <scope>NUCLEOTIDE SEQUENCE</scope>
</reference>
<feature type="region of interest" description="Disordered" evidence="1">
    <location>
        <begin position="58"/>
        <end position="100"/>
    </location>
</feature>
<dbReference type="EMBL" id="HBUE01353827">
    <property type="protein sequence ID" value="CAG6604679.1"/>
    <property type="molecule type" value="Transcribed_RNA"/>
</dbReference>
<sequence length="100" mass="11540">MTARKTVKRRRVRRRTIGIRSGRSFCRKRKWSGGGHLRGGWRTDRCLVRSSERRLCSTKGSGTWRRTLDRETTSSTSTTPGRTRSGRFARPRRRISTGSS</sequence>
<protein>
    <submittedName>
        <fullName evidence="2">(northern house mosquito) hypothetical protein</fullName>
    </submittedName>
</protein>
<evidence type="ECO:0000313" key="2">
    <source>
        <dbReference type="EMBL" id="CAG6604682.1"/>
    </source>
</evidence>
<evidence type="ECO:0000256" key="1">
    <source>
        <dbReference type="SAM" id="MobiDB-lite"/>
    </source>
</evidence>
<dbReference type="EMBL" id="HBUE01353831">
    <property type="protein sequence ID" value="CAG6604682.1"/>
    <property type="molecule type" value="Transcribed_RNA"/>
</dbReference>
<name>A0A8D8LF20_CULPI</name>
<dbReference type="EMBL" id="HBUE01246685">
    <property type="protein sequence ID" value="CAG6552365.1"/>
    <property type="molecule type" value="Transcribed_RNA"/>
</dbReference>
<feature type="compositionally biased region" description="Basic residues" evidence="1">
    <location>
        <begin position="84"/>
        <end position="100"/>
    </location>
</feature>
<dbReference type="EMBL" id="HBUE01353830">
    <property type="protein sequence ID" value="CAG6604681.1"/>
    <property type="molecule type" value="Transcribed_RNA"/>
</dbReference>
<dbReference type="EMBL" id="HBUE01353829">
    <property type="protein sequence ID" value="CAG6604680.1"/>
    <property type="molecule type" value="Transcribed_RNA"/>
</dbReference>
<dbReference type="EMBL" id="HBUE01246687">
    <property type="protein sequence ID" value="CAG6552367.1"/>
    <property type="molecule type" value="Transcribed_RNA"/>
</dbReference>
<dbReference type="EMBL" id="HBUE01246686">
    <property type="protein sequence ID" value="CAG6552366.1"/>
    <property type="molecule type" value="Transcribed_RNA"/>
</dbReference>
<accession>A0A8D8LF20</accession>
<feature type="compositionally biased region" description="Low complexity" evidence="1">
    <location>
        <begin position="73"/>
        <end position="83"/>
    </location>
</feature>
<organism evidence="2">
    <name type="scientific">Culex pipiens</name>
    <name type="common">House mosquito</name>
    <dbReference type="NCBI Taxonomy" id="7175"/>
    <lineage>
        <taxon>Eukaryota</taxon>
        <taxon>Metazoa</taxon>
        <taxon>Ecdysozoa</taxon>
        <taxon>Arthropoda</taxon>
        <taxon>Hexapoda</taxon>
        <taxon>Insecta</taxon>
        <taxon>Pterygota</taxon>
        <taxon>Neoptera</taxon>
        <taxon>Endopterygota</taxon>
        <taxon>Diptera</taxon>
        <taxon>Nematocera</taxon>
        <taxon>Culicoidea</taxon>
        <taxon>Culicidae</taxon>
        <taxon>Culicinae</taxon>
        <taxon>Culicini</taxon>
        <taxon>Culex</taxon>
        <taxon>Culex</taxon>
    </lineage>
</organism>
<dbReference type="AlphaFoldDB" id="A0A8D8LF20"/>
<dbReference type="EMBL" id="HBUE01246683">
    <property type="protein sequence ID" value="CAG6552364.1"/>
    <property type="molecule type" value="Transcribed_RNA"/>
</dbReference>
<proteinExistence type="predicted"/>